<dbReference type="UniPathway" id="UPA00326"/>
<dbReference type="GO" id="GO:0005524">
    <property type="term" value="F:ATP binding"/>
    <property type="evidence" value="ECO:0007669"/>
    <property type="project" value="UniProtKB-UniRule"/>
</dbReference>
<dbReference type="Pfam" id="PF00317">
    <property type="entry name" value="Ribonuc_red_lgN"/>
    <property type="match status" value="1"/>
</dbReference>
<comment type="function">
    <text evidence="10">Provides the precursors necessary for DNA synthesis. Catalyzes the biosynthesis of deoxyribonucleotides from the corresponding ribonucleotides.</text>
</comment>
<evidence type="ECO:0000256" key="2">
    <source>
        <dbReference type="ARBA" id="ARBA00012274"/>
    </source>
</evidence>
<accession>A0A3D8ILA7</accession>
<dbReference type="RefSeq" id="WP_115571575.1">
    <property type="nucleotide sequence ID" value="NZ_NXLT01000009.1"/>
</dbReference>
<evidence type="ECO:0000256" key="5">
    <source>
        <dbReference type="ARBA" id="ARBA00022840"/>
    </source>
</evidence>
<dbReference type="Pfam" id="PF03477">
    <property type="entry name" value="ATP-cone"/>
    <property type="match status" value="1"/>
</dbReference>
<dbReference type="SUPFAM" id="SSF48168">
    <property type="entry name" value="R1 subunit of ribonucleotide reductase, N-terminal domain"/>
    <property type="match status" value="1"/>
</dbReference>
<dbReference type="InterPro" id="IPR039718">
    <property type="entry name" value="Rrm1"/>
</dbReference>
<evidence type="ECO:0000256" key="1">
    <source>
        <dbReference type="ARBA" id="ARBA00010406"/>
    </source>
</evidence>
<evidence type="ECO:0000256" key="6">
    <source>
        <dbReference type="ARBA" id="ARBA00023002"/>
    </source>
</evidence>
<dbReference type="OrthoDB" id="9762933at2"/>
<dbReference type="PANTHER" id="PTHR11573:SF6">
    <property type="entry name" value="RIBONUCLEOSIDE-DIPHOSPHATE REDUCTASE LARGE SUBUNIT"/>
    <property type="match status" value="1"/>
</dbReference>
<evidence type="ECO:0000256" key="10">
    <source>
        <dbReference type="RuleBase" id="RU003410"/>
    </source>
</evidence>
<dbReference type="InterPro" id="IPR005144">
    <property type="entry name" value="ATP-cone_dom"/>
</dbReference>
<comment type="similarity">
    <text evidence="1 10">Belongs to the ribonucleoside diphosphate reductase large chain family.</text>
</comment>
<proteinExistence type="inferred from homology"/>
<dbReference type="SUPFAM" id="SSF51998">
    <property type="entry name" value="PFL-like glycyl radical enzymes"/>
    <property type="match status" value="1"/>
</dbReference>
<keyword evidence="4 9" id="KW-0547">Nucleotide-binding</keyword>
<reference evidence="12 13" key="1">
    <citation type="submission" date="2018-04" db="EMBL/GenBank/DDBJ databases">
        <title>Novel Campyloabacter and Helicobacter Species and Strains.</title>
        <authorList>
            <person name="Mannion A.J."/>
            <person name="Shen Z."/>
            <person name="Fox J.G."/>
        </authorList>
    </citation>
    <scope>NUCLEOTIDE SEQUENCE [LARGE SCALE GENOMIC DNA]</scope>
    <source>
        <strain evidence="12 13">MIT 12-6600</strain>
    </source>
</reference>
<dbReference type="GO" id="GO:0005971">
    <property type="term" value="C:ribonucleoside-diphosphate reductase complex"/>
    <property type="evidence" value="ECO:0007669"/>
    <property type="project" value="TreeGrafter"/>
</dbReference>
<evidence type="ECO:0000256" key="4">
    <source>
        <dbReference type="ARBA" id="ARBA00022741"/>
    </source>
</evidence>
<keyword evidence="3" id="KW-0021">Allosteric enzyme</keyword>
<dbReference type="PROSITE" id="PS00089">
    <property type="entry name" value="RIBORED_LARGE"/>
    <property type="match status" value="1"/>
</dbReference>
<evidence type="ECO:0000256" key="7">
    <source>
        <dbReference type="ARBA" id="ARBA00023116"/>
    </source>
</evidence>
<dbReference type="InterPro" id="IPR008926">
    <property type="entry name" value="RNR_R1-su_N"/>
</dbReference>
<keyword evidence="6 10" id="KW-0560">Oxidoreductase</keyword>
<dbReference type="InterPro" id="IPR000788">
    <property type="entry name" value="RNR_lg_C"/>
</dbReference>
<comment type="catalytic activity">
    <reaction evidence="8 10">
        <text>a 2'-deoxyribonucleoside 5'-diphosphate + [thioredoxin]-disulfide + H2O = a ribonucleoside 5'-diphosphate + [thioredoxin]-dithiol</text>
        <dbReference type="Rhea" id="RHEA:23252"/>
        <dbReference type="Rhea" id="RHEA-COMP:10698"/>
        <dbReference type="Rhea" id="RHEA-COMP:10700"/>
        <dbReference type="ChEBI" id="CHEBI:15377"/>
        <dbReference type="ChEBI" id="CHEBI:29950"/>
        <dbReference type="ChEBI" id="CHEBI:50058"/>
        <dbReference type="ChEBI" id="CHEBI:57930"/>
        <dbReference type="ChEBI" id="CHEBI:73316"/>
        <dbReference type="EC" id="1.17.4.1"/>
    </reaction>
</comment>
<evidence type="ECO:0000256" key="9">
    <source>
        <dbReference type="PROSITE-ProRule" id="PRU00492"/>
    </source>
</evidence>
<sequence>MLDVITVVKRSGRIETLDISKIQKYTASAVEGLEGVNQSELEVDAKIHFKDKITTEQIQKTLIQTAVDKIDIDVPNWTFVAARLFLYDLYHKVSGYTGYKKLHEYFERGEREGKILKGLKEKFDLDLLDSKIDPKRDLQFNYLGIKTLYDRYLLKDTNNQPIELPQHMFMAIAMFLAQNEKEPNEWAIKFYDMISKFEVICATPTLANARTTRHQLSSCYVGSTPDNIEGIFDAYKEMALLSKYGGGIGWDVSRVRGLGSFIDGHKNAAGGVVPFLKIANDVAIAVDQLGTRKGAIATYLEIWHTDVSDFIDLRKNSGEERRRTHDLFPALWICDLFMKRVEANEHWTLFDPYQCGDLTELYGEAFEKRYIEYENDSSILKEQINAKELWKKILTNYFESGLPFLCFKDNANRCNPNAHAGIIRSSNLCTEIFQNTNPNHYVVEVEFEDGSFMELEETDEVVTDCGVCKKANKITSIDSINGKKVFIASRKAQDGQTAVCNLASVNLSKIHTKEDIERIIPIAIRMLDNVIDLNFYPNRKVKVTNILNRAIGLGIMGEAEMLATQNIEWGSDEHLAKIDEIMELISFNAINASSDLAQQKGVYPQFEGSNWSKGIFPIDLANKEALKLVNRNLLDQSCDWSALRQKVMSQGMRNGYLMAIAPTSSISILVGTTQTIEPVYKRKWFEENLSGLIPVVVPNLTLETWNYYTSAYDIDQTKIIKAAAVRQKWIDQGQSTNIFIRLDLAGGKLLNDIYTLAWKLGLKSTYYLRSQSPDIEEKMDRSIECYNCQ</sequence>
<dbReference type="EC" id="1.17.4.1" evidence="2 10"/>
<dbReference type="Pfam" id="PF02867">
    <property type="entry name" value="Ribonuc_red_lgC"/>
    <property type="match status" value="1"/>
</dbReference>
<dbReference type="PROSITE" id="PS51161">
    <property type="entry name" value="ATP_CONE"/>
    <property type="match status" value="1"/>
</dbReference>
<dbReference type="NCBIfam" id="NF006279">
    <property type="entry name" value="PRK08447.1"/>
    <property type="match status" value="1"/>
</dbReference>
<organism evidence="12 13">
    <name type="scientific">Helicobacter equorum</name>
    <dbReference type="NCBI Taxonomy" id="361872"/>
    <lineage>
        <taxon>Bacteria</taxon>
        <taxon>Pseudomonadati</taxon>
        <taxon>Campylobacterota</taxon>
        <taxon>Epsilonproteobacteria</taxon>
        <taxon>Campylobacterales</taxon>
        <taxon>Helicobacteraceae</taxon>
        <taxon>Helicobacter</taxon>
    </lineage>
</organism>
<evidence type="ECO:0000256" key="3">
    <source>
        <dbReference type="ARBA" id="ARBA00022533"/>
    </source>
</evidence>
<evidence type="ECO:0000313" key="12">
    <source>
        <dbReference type="EMBL" id="RDU66032.1"/>
    </source>
</evidence>
<keyword evidence="7 10" id="KW-0215">Deoxyribonucleotide synthesis</keyword>
<dbReference type="EMBL" id="NXLT01000009">
    <property type="protein sequence ID" value="RDU66032.1"/>
    <property type="molecule type" value="Genomic_DNA"/>
</dbReference>
<name>A0A3D8ILA7_9HELI</name>
<feature type="domain" description="ATP-cone" evidence="11">
    <location>
        <begin position="5"/>
        <end position="95"/>
    </location>
</feature>
<protein>
    <recommendedName>
        <fullName evidence="2 10">Ribonucleoside-diphosphate reductase</fullName>
        <ecNumber evidence="2 10">1.17.4.1</ecNumber>
    </recommendedName>
</protein>
<dbReference type="PANTHER" id="PTHR11573">
    <property type="entry name" value="RIBONUCLEOSIDE-DIPHOSPHATE REDUCTASE LARGE CHAIN"/>
    <property type="match status" value="1"/>
</dbReference>
<dbReference type="InterPro" id="IPR013509">
    <property type="entry name" value="RNR_lsu_N"/>
</dbReference>
<evidence type="ECO:0000313" key="13">
    <source>
        <dbReference type="Proteomes" id="UP000256514"/>
    </source>
</evidence>
<gene>
    <name evidence="12" type="ORF">CQA54_08015</name>
</gene>
<keyword evidence="5 9" id="KW-0067">ATP-binding</keyword>
<evidence type="ECO:0000259" key="11">
    <source>
        <dbReference type="PROSITE" id="PS51161"/>
    </source>
</evidence>
<dbReference type="NCBIfam" id="TIGR02506">
    <property type="entry name" value="NrdE_NrdA"/>
    <property type="match status" value="1"/>
</dbReference>
<dbReference type="PRINTS" id="PR01183">
    <property type="entry name" value="RIBORDTASEM1"/>
</dbReference>
<dbReference type="Proteomes" id="UP000256514">
    <property type="component" value="Unassembled WGS sequence"/>
</dbReference>
<dbReference type="GO" id="GO:0004748">
    <property type="term" value="F:ribonucleoside-diphosphate reductase activity, thioredoxin disulfide as acceptor"/>
    <property type="evidence" value="ECO:0007669"/>
    <property type="project" value="UniProtKB-EC"/>
</dbReference>
<evidence type="ECO:0000256" key="8">
    <source>
        <dbReference type="ARBA" id="ARBA00047754"/>
    </source>
</evidence>
<dbReference type="InterPro" id="IPR013346">
    <property type="entry name" value="NrdE_NrdA_C"/>
</dbReference>
<dbReference type="Gene3D" id="3.20.70.20">
    <property type="match status" value="1"/>
</dbReference>
<keyword evidence="13" id="KW-1185">Reference proteome</keyword>
<comment type="caution">
    <text evidence="12">The sequence shown here is derived from an EMBL/GenBank/DDBJ whole genome shotgun (WGS) entry which is preliminary data.</text>
</comment>
<dbReference type="CDD" id="cd01679">
    <property type="entry name" value="RNR_I"/>
    <property type="match status" value="1"/>
</dbReference>
<dbReference type="GO" id="GO:0009263">
    <property type="term" value="P:deoxyribonucleotide biosynthetic process"/>
    <property type="evidence" value="ECO:0007669"/>
    <property type="project" value="UniProtKB-KW"/>
</dbReference>
<dbReference type="AlphaFoldDB" id="A0A3D8ILA7"/>